<protein>
    <recommendedName>
        <fullName evidence="1">MADF domain-containing protein</fullName>
    </recommendedName>
</protein>
<dbReference type="OMA" id="NFQFLNH"/>
<feature type="domain" description="MADF" evidence="1">
    <location>
        <begin position="49"/>
        <end position="140"/>
    </location>
</feature>
<dbReference type="FunCoup" id="B3MN72">
    <property type="interactions" value="2"/>
</dbReference>
<evidence type="ECO:0000259" key="1">
    <source>
        <dbReference type="PROSITE" id="PS51029"/>
    </source>
</evidence>
<accession>B3MN72</accession>
<dbReference type="InterPro" id="IPR006578">
    <property type="entry name" value="MADF-dom"/>
</dbReference>
<dbReference type="InParanoid" id="B3MN72"/>
<sequence>MNRGQQDSEEQGSLSEYTYTYGSSTSMDRSTITFIHRPEIIAKAGTKLKLIALYADHECLWNQFHKDFFNLPLKDRIWEAIAEEMKPDSPPDYWKHMIYRLRYSVSLQRIQAMAAKHMGQTQSKKLFYSDNFQFLNHMFSREKKEPSKDLSLYAPSSGVTLERKSSRGAKPVREQPKPRVSIIKKMATFDQLRNHRHSNLVLSQEAFHKMQRVTSEGVKVFGKTKAKGKGNIKGVHGTPKDH</sequence>
<dbReference type="PANTHER" id="PTHR21505:SF8">
    <property type="entry name" value="DPT-YFP REPRESSOR BY OVEREXPRESSION, ISOFORM D-RELATED"/>
    <property type="match status" value="1"/>
</dbReference>
<name>B3MN72_DROAN</name>
<proteinExistence type="predicted"/>
<dbReference type="GeneID" id="6497564"/>
<dbReference type="HOGENOM" id="CLU_092927_1_0_1"/>
<dbReference type="KEGG" id="dan:6497564"/>
<dbReference type="SMART" id="SM00595">
    <property type="entry name" value="MADF"/>
    <property type="match status" value="1"/>
</dbReference>
<dbReference type="PANTHER" id="PTHR21505">
    <property type="entry name" value="MADF DOMAIN-CONTAINING PROTEIN-RELATED"/>
    <property type="match status" value="1"/>
</dbReference>
<reference evidence="2 3" key="1">
    <citation type="journal article" date="2007" name="Nature">
        <title>Evolution of genes and genomes on the Drosophila phylogeny.</title>
        <authorList>
            <consortium name="Drosophila 12 Genomes Consortium"/>
            <person name="Clark A.G."/>
            <person name="Eisen M.B."/>
            <person name="Smith D.R."/>
            <person name="Bergman C.M."/>
            <person name="Oliver B."/>
            <person name="Markow T.A."/>
            <person name="Kaufman T.C."/>
            <person name="Kellis M."/>
            <person name="Gelbart W."/>
            <person name="Iyer V.N."/>
            <person name="Pollard D.A."/>
            <person name="Sackton T.B."/>
            <person name="Larracuente A.M."/>
            <person name="Singh N.D."/>
            <person name="Abad J.P."/>
            <person name="Abt D.N."/>
            <person name="Adryan B."/>
            <person name="Aguade M."/>
            <person name="Akashi H."/>
            <person name="Anderson W.W."/>
            <person name="Aquadro C.F."/>
            <person name="Ardell D.H."/>
            <person name="Arguello R."/>
            <person name="Artieri C.G."/>
            <person name="Barbash D.A."/>
            <person name="Barker D."/>
            <person name="Barsanti P."/>
            <person name="Batterham P."/>
            <person name="Batzoglou S."/>
            <person name="Begun D."/>
            <person name="Bhutkar A."/>
            <person name="Blanco E."/>
            <person name="Bosak S.A."/>
            <person name="Bradley R.K."/>
            <person name="Brand A.D."/>
            <person name="Brent M.R."/>
            <person name="Brooks A.N."/>
            <person name="Brown R.H."/>
            <person name="Butlin R.K."/>
            <person name="Caggese C."/>
            <person name="Calvi B.R."/>
            <person name="Bernardo de Carvalho A."/>
            <person name="Caspi A."/>
            <person name="Castrezana S."/>
            <person name="Celniker S.E."/>
            <person name="Chang J.L."/>
            <person name="Chapple C."/>
            <person name="Chatterji S."/>
            <person name="Chinwalla A."/>
            <person name="Civetta A."/>
            <person name="Clifton S.W."/>
            <person name="Comeron J.M."/>
            <person name="Costello J.C."/>
            <person name="Coyne J.A."/>
            <person name="Daub J."/>
            <person name="David R.G."/>
            <person name="Delcher A.L."/>
            <person name="Delehaunty K."/>
            <person name="Do C.B."/>
            <person name="Ebling H."/>
            <person name="Edwards K."/>
            <person name="Eickbush T."/>
            <person name="Evans J.D."/>
            <person name="Filipski A."/>
            <person name="Findeiss S."/>
            <person name="Freyhult E."/>
            <person name="Fulton L."/>
            <person name="Fulton R."/>
            <person name="Garcia A.C."/>
            <person name="Gardiner A."/>
            <person name="Garfield D.A."/>
            <person name="Garvin B.E."/>
            <person name="Gibson G."/>
            <person name="Gilbert D."/>
            <person name="Gnerre S."/>
            <person name="Godfrey J."/>
            <person name="Good R."/>
            <person name="Gotea V."/>
            <person name="Gravely B."/>
            <person name="Greenberg A.J."/>
            <person name="Griffiths-Jones S."/>
            <person name="Gross S."/>
            <person name="Guigo R."/>
            <person name="Gustafson E.A."/>
            <person name="Haerty W."/>
            <person name="Hahn M.W."/>
            <person name="Halligan D.L."/>
            <person name="Halpern A.L."/>
            <person name="Halter G.M."/>
            <person name="Han M.V."/>
            <person name="Heger A."/>
            <person name="Hillier L."/>
            <person name="Hinrichs A.S."/>
            <person name="Holmes I."/>
            <person name="Hoskins R.A."/>
            <person name="Hubisz M.J."/>
            <person name="Hultmark D."/>
            <person name="Huntley M.A."/>
            <person name="Jaffe D.B."/>
            <person name="Jagadeeshan S."/>
            <person name="Jeck W.R."/>
            <person name="Johnson J."/>
            <person name="Jones C.D."/>
            <person name="Jordan W.C."/>
            <person name="Karpen G.H."/>
            <person name="Kataoka E."/>
            <person name="Keightley P.D."/>
            <person name="Kheradpour P."/>
            <person name="Kirkness E.F."/>
            <person name="Koerich L.B."/>
            <person name="Kristiansen K."/>
            <person name="Kudrna D."/>
            <person name="Kulathinal R.J."/>
            <person name="Kumar S."/>
            <person name="Kwok R."/>
            <person name="Lander E."/>
            <person name="Langley C.H."/>
            <person name="Lapoint R."/>
            <person name="Lazzaro B.P."/>
            <person name="Lee S.J."/>
            <person name="Levesque L."/>
            <person name="Li R."/>
            <person name="Lin C.F."/>
            <person name="Lin M.F."/>
            <person name="Lindblad-Toh K."/>
            <person name="Llopart A."/>
            <person name="Long M."/>
            <person name="Low L."/>
            <person name="Lozovsky E."/>
            <person name="Lu J."/>
            <person name="Luo M."/>
            <person name="Machado C.A."/>
            <person name="Makalowski W."/>
            <person name="Marzo M."/>
            <person name="Matsuda M."/>
            <person name="Matzkin L."/>
            <person name="McAllister B."/>
            <person name="McBride C.S."/>
            <person name="McKernan B."/>
            <person name="McKernan K."/>
            <person name="Mendez-Lago M."/>
            <person name="Minx P."/>
            <person name="Mollenhauer M.U."/>
            <person name="Montooth K."/>
            <person name="Mount S.M."/>
            <person name="Mu X."/>
            <person name="Myers E."/>
            <person name="Negre B."/>
            <person name="Newfeld S."/>
            <person name="Nielsen R."/>
            <person name="Noor M.A."/>
            <person name="O'Grady P."/>
            <person name="Pachter L."/>
            <person name="Papaceit M."/>
            <person name="Parisi M.J."/>
            <person name="Parisi M."/>
            <person name="Parts L."/>
            <person name="Pedersen J.S."/>
            <person name="Pesole G."/>
            <person name="Phillippy A.M."/>
            <person name="Ponting C.P."/>
            <person name="Pop M."/>
            <person name="Porcelli D."/>
            <person name="Powell J.R."/>
            <person name="Prohaska S."/>
            <person name="Pruitt K."/>
            <person name="Puig M."/>
            <person name="Quesneville H."/>
            <person name="Ram K.R."/>
            <person name="Rand D."/>
            <person name="Rasmussen M.D."/>
            <person name="Reed L.K."/>
            <person name="Reenan R."/>
            <person name="Reily A."/>
            <person name="Remington K.A."/>
            <person name="Rieger T.T."/>
            <person name="Ritchie M.G."/>
            <person name="Robin C."/>
            <person name="Rogers Y.H."/>
            <person name="Rohde C."/>
            <person name="Rozas J."/>
            <person name="Rubenfield M.J."/>
            <person name="Ruiz A."/>
            <person name="Russo S."/>
            <person name="Salzberg S.L."/>
            <person name="Sanchez-Gracia A."/>
            <person name="Saranga D.J."/>
            <person name="Sato H."/>
            <person name="Schaeffer S.W."/>
            <person name="Schatz M.C."/>
            <person name="Schlenke T."/>
            <person name="Schwartz R."/>
            <person name="Segarra C."/>
            <person name="Singh R.S."/>
            <person name="Sirot L."/>
            <person name="Sirota M."/>
            <person name="Sisneros N.B."/>
            <person name="Smith C.D."/>
            <person name="Smith T.F."/>
            <person name="Spieth J."/>
            <person name="Stage D.E."/>
            <person name="Stark A."/>
            <person name="Stephan W."/>
            <person name="Strausberg R.L."/>
            <person name="Strempel S."/>
            <person name="Sturgill D."/>
            <person name="Sutton G."/>
            <person name="Sutton G.G."/>
            <person name="Tao W."/>
            <person name="Teichmann S."/>
            <person name="Tobari Y.N."/>
            <person name="Tomimura Y."/>
            <person name="Tsolas J.M."/>
            <person name="Valente V.L."/>
            <person name="Venter E."/>
            <person name="Venter J.C."/>
            <person name="Vicario S."/>
            <person name="Vieira F.G."/>
            <person name="Vilella A.J."/>
            <person name="Villasante A."/>
            <person name="Walenz B."/>
            <person name="Wang J."/>
            <person name="Wasserman M."/>
            <person name="Watts T."/>
            <person name="Wilson D."/>
            <person name="Wilson R.K."/>
            <person name="Wing R.A."/>
            <person name="Wolfner M.F."/>
            <person name="Wong A."/>
            <person name="Wong G.K."/>
            <person name="Wu C.I."/>
            <person name="Wu G."/>
            <person name="Yamamoto D."/>
            <person name="Yang H.P."/>
            <person name="Yang S.P."/>
            <person name="Yorke J.A."/>
            <person name="Yoshida K."/>
            <person name="Zdobnov E."/>
            <person name="Zhang P."/>
            <person name="Zhang Y."/>
            <person name="Zimin A.V."/>
            <person name="Baldwin J."/>
            <person name="Abdouelleil A."/>
            <person name="Abdulkadir J."/>
            <person name="Abebe A."/>
            <person name="Abera B."/>
            <person name="Abreu J."/>
            <person name="Acer S.C."/>
            <person name="Aftuck L."/>
            <person name="Alexander A."/>
            <person name="An P."/>
            <person name="Anderson E."/>
            <person name="Anderson S."/>
            <person name="Arachi H."/>
            <person name="Azer M."/>
            <person name="Bachantsang P."/>
            <person name="Barry A."/>
            <person name="Bayul T."/>
            <person name="Berlin A."/>
            <person name="Bessette D."/>
            <person name="Bloom T."/>
            <person name="Blye J."/>
            <person name="Boguslavskiy L."/>
            <person name="Bonnet C."/>
            <person name="Boukhgalter B."/>
            <person name="Bourzgui I."/>
            <person name="Brown A."/>
            <person name="Cahill P."/>
            <person name="Channer S."/>
            <person name="Cheshatsang Y."/>
            <person name="Chuda L."/>
            <person name="Citroen M."/>
            <person name="Collymore A."/>
            <person name="Cooke P."/>
            <person name="Costello M."/>
            <person name="D'Aco K."/>
            <person name="Daza R."/>
            <person name="De Haan G."/>
            <person name="DeGray S."/>
            <person name="DeMaso C."/>
            <person name="Dhargay N."/>
            <person name="Dooley K."/>
            <person name="Dooley E."/>
            <person name="Doricent M."/>
            <person name="Dorje P."/>
            <person name="Dorjee K."/>
            <person name="Dupes A."/>
            <person name="Elong R."/>
            <person name="Falk J."/>
            <person name="Farina A."/>
            <person name="Faro S."/>
            <person name="Ferguson D."/>
            <person name="Fisher S."/>
            <person name="Foley C.D."/>
            <person name="Franke A."/>
            <person name="Friedrich D."/>
            <person name="Gadbois L."/>
            <person name="Gearin G."/>
            <person name="Gearin C.R."/>
            <person name="Giannoukos G."/>
            <person name="Goode T."/>
            <person name="Graham J."/>
            <person name="Grandbois E."/>
            <person name="Grewal S."/>
            <person name="Gyaltsen K."/>
            <person name="Hafez N."/>
            <person name="Hagos B."/>
            <person name="Hall J."/>
            <person name="Henson C."/>
            <person name="Hollinger A."/>
            <person name="Honan T."/>
            <person name="Huard M.D."/>
            <person name="Hughes L."/>
            <person name="Hurhula B."/>
            <person name="Husby M.E."/>
            <person name="Kamat A."/>
            <person name="Kanga B."/>
            <person name="Kashin S."/>
            <person name="Khazanovich D."/>
            <person name="Kisner P."/>
            <person name="Lance K."/>
            <person name="Lara M."/>
            <person name="Lee W."/>
            <person name="Lennon N."/>
            <person name="Letendre F."/>
            <person name="LeVine R."/>
            <person name="Lipovsky A."/>
            <person name="Liu X."/>
            <person name="Liu J."/>
            <person name="Liu S."/>
            <person name="Lokyitsang T."/>
            <person name="Lokyitsang Y."/>
            <person name="Lubonja R."/>
            <person name="Lui A."/>
            <person name="MacDonald P."/>
            <person name="Magnisalis V."/>
            <person name="Maru K."/>
            <person name="Matthews C."/>
            <person name="McCusker W."/>
            <person name="McDonough S."/>
            <person name="Mehta T."/>
            <person name="Meldrim J."/>
            <person name="Meneus L."/>
            <person name="Mihai O."/>
            <person name="Mihalev A."/>
            <person name="Mihova T."/>
            <person name="Mittelman R."/>
            <person name="Mlenga V."/>
            <person name="Montmayeur A."/>
            <person name="Mulrain L."/>
            <person name="Navidi A."/>
            <person name="Naylor J."/>
            <person name="Negash T."/>
            <person name="Nguyen T."/>
            <person name="Nguyen N."/>
            <person name="Nicol R."/>
            <person name="Norbu C."/>
            <person name="Norbu N."/>
            <person name="Novod N."/>
            <person name="O'Neill B."/>
            <person name="Osman S."/>
            <person name="Markiewicz E."/>
            <person name="Oyono O.L."/>
            <person name="Patti C."/>
            <person name="Phunkhang P."/>
            <person name="Pierre F."/>
            <person name="Priest M."/>
            <person name="Raghuraman S."/>
            <person name="Rege F."/>
            <person name="Reyes R."/>
            <person name="Rise C."/>
            <person name="Rogov P."/>
            <person name="Ross K."/>
            <person name="Ryan E."/>
            <person name="Settipalli S."/>
            <person name="Shea T."/>
            <person name="Sherpa N."/>
            <person name="Shi L."/>
            <person name="Shih D."/>
            <person name="Sparrow T."/>
            <person name="Spaulding J."/>
            <person name="Stalker J."/>
            <person name="Stange-Thomann N."/>
            <person name="Stavropoulos S."/>
            <person name="Stone C."/>
            <person name="Strader C."/>
            <person name="Tesfaye S."/>
            <person name="Thomson T."/>
            <person name="Thoulutsang Y."/>
            <person name="Thoulutsang D."/>
            <person name="Topham K."/>
            <person name="Topping I."/>
            <person name="Tsamla T."/>
            <person name="Vassiliev H."/>
            <person name="Vo A."/>
            <person name="Wangchuk T."/>
            <person name="Wangdi T."/>
            <person name="Weiand M."/>
            <person name="Wilkinson J."/>
            <person name="Wilson A."/>
            <person name="Yadav S."/>
            <person name="Young G."/>
            <person name="Yu Q."/>
            <person name="Zembek L."/>
            <person name="Zhong D."/>
            <person name="Zimmer A."/>
            <person name="Zwirko Z."/>
            <person name="Jaffe D.B."/>
            <person name="Alvarez P."/>
            <person name="Brockman W."/>
            <person name="Butler J."/>
            <person name="Chin C."/>
            <person name="Gnerre S."/>
            <person name="Grabherr M."/>
            <person name="Kleber M."/>
            <person name="Mauceli E."/>
            <person name="MacCallum I."/>
        </authorList>
    </citation>
    <scope>NUCLEOTIDE SEQUENCE [LARGE SCALE GENOMIC DNA]</scope>
    <source>
        <strain evidence="3">Tucson 14024-0371.13</strain>
    </source>
</reference>
<evidence type="ECO:0000313" key="3">
    <source>
        <dbReference type="Proteomes" id="UP000007801"/>
    </source>
</evidence>
<dbReference type="Proteomes" id="UP000007801">
    <property type="component" value="Unassembled WGS sequence"/>
</dbReference>
<organism evidence="2 3">
    <name type="scientific">Drosophila ananassae</name>
    <name type="common">Fruit fly</name>
    <dbReference type="NCBI Taxonomy" id="7217"/>
    <lineage>
        <taxon>Eukaryota</taxon>
        <taxon>Metazoa</taxon>
        <taxon>Ecdysozoa</taxon>
        <taxon>Arthropoda</taxon>
        <taxon>Hexapoda</taxon>
        <taxon>Insecta</taxon>
        <taxon>Pterygota</taxon>
        <taxon>Neoptera</taxon>
        <taxon>Endopterygota</taxon>
        <taxon>Diptera</taxon>
        <taxon>Brachycera</taxon>
        <taxon>Muscomorpha</taxon>
        <taxon>Ephydroidea</taxon>
        <taxon>Drosophilidae</taxon>
        <taxon>Drosophila</taxon>
        <taxon>Sophophora</taxon>
    </lineage>
</organism>
<dbReference type="EMBL" id="CH902620">
    <property type="protein sequence ID" value="EDV31029.1"/>
    <property type="molecule type" value="Genomic_DNA"/>
</dbReference>
<gene>
    <name evidence="2" type="primary">Dana\GF14744</name>
    <name evidence="2" type="synonym">dana_GLEANR_15509</name>
    <name evidence="2" type="ORF">GF14744</name>
</gene>
<dbReference type="OrthoDB" id="6577442at2759"/>
<dbReference type="eggNOG" id="ENOG502TBGG">
    <property type="taxonomic scope" value="Eukaryota"/>
</dbReference>
<dbReference type="PROSITE" id="PS51029">
    <property type="entry name" value="MADF"/>
    <property type="match status" value="1"/>
</dbReference>
<dbReference type="AlphaFoldDB" id="B3MN72"/>
<keyword evidence="3" id="KW-1185">Reference proteome</keyword>
<dbReference type="Pfam" id="PF10545">
    <property type="entry name" value="MADF_DNA_bdg"/>
    <property type="match status" value="1"/>
</dbReference>
<dbReference type="PhylomeDB" id="B3MN72"/>
<evidence type="ECO:0000313" key="2">
    <source>
        <dbReference type="EMBL" id="EDV31029.1"/>
    </source>
</evidence>